<dbReference type="Pfam" id="PF02515">
    <property type="entry name" value="CoA_transf_3"/>
    <property type="match status" value="1"/>
</dbReference>
<dbReference type="KEGG" id="hdh:G5B40_05415"/>
<dbReference type="AlphaFoldDB" id="A0A7L5BWL9"/>
<sequence length="395" mass="43030">MTKGPLSGIRVVDLTRILAGPFSTQLLGDLGAEVIKVETPGQGDPIRGQGGMRDGFSYYFAGFNRNKQSITLNLRTDQGMAALRRLIATADVLVENYRPTVLEDMGLGFEALKKIKSDIIVCSISGYGKTGPYRDRPSFDFIAQAMSGFMSSTGFPDREPLRAGLPISDLVAGLYGALAISSALVRRERTGKPEQIDVALVDSILSFASYFGAAYFATGEQMGRCGNDHPVVAPYGLFHASDGAVAIAPSNDQIYKRLIDALDLNEAMDSPDFATNEMRMKNRDRVNALINERISQRPRAEWVERLNAAGVPCGLVMTYPEAFEDPQIRAREMVLKVEHPGHGPVEMIGFPMKLTEAQCELRLPAPELGADTSDVLASLGYSADEISELRNMKVV</sequence>
<name>A0A7L5BWL9_9RHOB</name>
<dbReference type="InterPro" id="IPR003673">
    <property type="entry name" value="CoA-Trfase_fam_III"/>
</dbReference>
<dbReference type="InterPro" id="IPR050483">
    <property type="entry name" value="CoA-transferase_III_domain"/>
</dbReference>
<evidence type="ECO:0000313" key="2">
    <source>
        <dbReference type="EMBL" id="QIE54937.1"/>
    </source>
</evidence>
<accession>A0A7L5BWL9</accession>
<dbReference type="InterPro" id="IPR044855">
    <property type="entry name" value="CoA-Trfase_III_dom3_sf"/>
</dbReference>
<dbReference type="RefSeq" id="WP_165096005.1">
    <property type="nucleotide sequence ID" value="NZ_CP049056.1"/>
</dbReference>
<keyword evidence="1 2" id="KW-0808">Transferase</keyword>
<proteinExistence type="predicted"/>
<dbReference type="InterPro" id="IPR023606">
    <property type="entry name" value="CoA-Trfase_III_dom_1_sf"/>
</dbReference>
<organism evidence="2 3">
    <name type="scientific">Pikeienuella piscinae</name>
    <dbReference type="NCBI Taxonomy" id="2748098"/>
    <lineage>
        <taxon>Bacteria</taxon>
        <taxon>Pseudomonadati</taxon>
        <taxon>Pseudomonadota</taxon>
        <taxon>Alphaproteobacteria</taxon>
        <taxon>Rhodobacterales</taxon>
        <taxon>Paracoccaceae</taxon>
        <taxon>Pikeienuella</taxon>
    </lineage>
</organism>
<evidence type="ECO:0000256" key="1">
    <source>
        <dbReference type="ARBA" id="ARBA00022679"/>
    </source>
</evidence>
<dbReference type="PANTHER" id="PTHR48207">
    <property type="entry name" value="SUCCINATE--HYDROXYMETHYLGLUTARATE COA-TRANSFERASE"/>
    <property type="match status" value="1"/>
</dbReference>
<dbReference type="GO" id="GO:0008410">
    <property type="term" value="F:CoA-transferase activity"/>
    <property type="evidence" value="ECO:0007669"/>
    <property type="project" value="TreeGrafter"/>
</dbReference>
<keyword evidence="3" id="KW-1185">Reference proteome</keyword>
<evidence type="ECO:0000313" key="3">
    <source>
        <dbReference type="Proteomes" id="UP000503336"/>
    </source>
</evidence>
<dbReference type="Proteomes" id="UP000503336">
    <property type="component" value="Chromosome"/>
</dbReference>
<reference evidence="2 3" key="1">
    <citation type="submission" date="2020-02" db="EMBL/GenBank/DDBJ databases">
        <title>complete genome sequence of Rhodobacteraceae bacterium.</title>
        <authorList>
            <person name="Park J."/>
            <person name="Kim Y.-S."/>
            <person name="Kim K.-H."/>
        </authorList>
    </citation>
    <scope>NUCLEOTIDE SEQUENCE [LARGE SCALE GENOMIC DNA]</scope>
    <source>
        <strain evidence="2 3">RR4-56</strain>
    </source>
</reference>
<dbReference type="PANTHER" id="PTHR48207:SF3">
    <property type="entry name" value="SUCCINATE--HYDROXYMETHYLGLUTARATE COA-TRANSFERASE"/>
    <property type="match status" value="1"/>
</dbReference>
<dbReference type="Gene3D" id="3.30.1540.10">
    <property type="entry name" value="formyl-coa transferase, domain 3"/>
    <property type="match status" value="1"/>
</dbReference>
<dbReference type="Gene3D" id="3.40.50.10540">
    <property type="entry name" value="Crotonobetainyl-coa:carnitine coa-transferase, domain 1"/>
    <property type="match status" value="1"/>
</dbReference>
<dbReference type="SUPFAM" id="SSF89796">
    <property type="entry name" value="CoA-transferase family III (CaiB/BaiF)"/>
    <property type="match status" value="1"/>
</dbReference>
<gene>
    <name evidence="2" type="ORF">G5B40_05415</name>
</gene>
<dbReference type="EMBL" id="CP049056">
    <property type="protein sequence ID" value="QIE54937.1"/>
    <property type="molecule type" value="Genomic_DNA"/>
</dbReference>
<protein>
    <submittedName>
        <fullName evidence="2">CoA transferase</fullName>
    </submittedName>
</protein>